<feature type="binding site" evidence="4">
    <location>
        <position position="177"/>
    </location>
    <ligand>
        <name>NADP(+)</name>
        <dbReference type="ChEBI" id="CHEBI:58349"/>
    </ligand>
</feature>
<evidence type="ECO:0000313" key="7">
    <source>
        <dbReference type="Proteomes" id="UP000249557"/>
    </source>
</evidence>
<name>A0A2W4ZH30_9BACT</name>
<evidence type="ECO:0000256" key="1">
    <source>
        <dbReference type="ARBA" id="ARBA00022857"/>
    </source>
</evidence>
<comment type="function">
    <text evidence="4">Catalyzes the interconversion between ADP-D-glycero-beta-D-manno-heptose and ADP-L-glycero-beta-D-manno-heptose via an epimerization at carbon 6 of the heptose.</text>
</comment>
<gene>
    <name evidence="6" type="primary">rfaD</name>
    <name evidence="4" type="synonym">hldD</name>
    <name evidence="6" type="ORF">DI626_11180</name>
</gene>
<feature type="active site" description="Proton acceptor" evidence="4">
    <location>
        <position position="185"/>
    </location>
</feature>
<feature type="binding site" evidence="4">
    <location>
        <position position="185"/>
    </location>
    <ligand>
        <name>NADP(+)</name>
        <dbReference type="ChEBI" id="CHEBI:58349"/>
    </ligand>
</feature>
<keyword evidence="2 4" id="KW-0413">Isomerase</keyword>
<feature type="binding site" evidence="4">
    <location>
        <position position="287"/>
    </location>
    <ligand>
        <name>substrate</name>
    </ligand>
</feature>
<dbReference type="Pfam" id="PF01370">
    <property type="entry name" value="Epimerase"/>
    <property type="match status" value="1"/>
</dbReference>
<dbReference type="NCBIfam" id="TIGR02197">
    <property type="entry name" value="heptose_epim"/>
    <property type="match status" value="1"/>
</dbReference>
<reference evidence="6 7" key="1">
    <citation type="submission" date="2017-08" db="EMBL/GenBank/DDBJ databases">
        <title>Infants hospitalized years apart are colonized by the same room-sourced microbial strains.</title>
        <authorList>
            <person name="Brooks B."/>
            <person name="Olm M.R."/>
            <person name="Firek B.A."/>
            <person name="Baker R."/>
            <person name="Thomas B.C."/>
            <person name="Morowitz M.J."/>
            <person name="Banfield J.F."/>
        </authorList>
    </citation>
    <scope>NUCLEOTIDE SEQUENCE [LARGE SCALE GENOMIC DNA]</scope>
    <source>
        <strain evidence="6">S2_018_000_R2_104</strain>
    </source>
</reference>
<accession>A0A2W4ZH30</accession>
<feature type="binding site" evidence="4">
    <location>
        <position position="222"/>
    </location>
    <ligand>
        <name>substrate</name>
    </ligand>
</feature>
<dbReference type="GO" id="GO:0005975">
    <property type="term" value="P:carbohydrate metabolic process"/>
    <property type="evidence" value="ECO:0007669"/>
    <property type="project" value="UniProtKB-UniRule"/>
</dbReference>
<feature type="binding site" evidence="4">
    <location>
        <position position="147"/>
    </location>
    <ligand>
        <name>NADP(+)</name>
        <dbReference type="ChEBI" id="CHEBI:58349"/>
    </ligand>
</feature>
<dbReference type="InterPro" id="IPR001509">
    <property type="entry name" value="Epimerase_deHydtase"/>
</dbReference>
<dbReference type="HAMAP" id="MF_01601">
    <property type="entry name" value="Heptose_epimerase"/>
    <property type="match status" value="1"/>
</dbReference>
<sequence>MIVVTGGAGFIGSNLVAGLEAHGASDIVICDVLGNGDKWRNIAKREIRDLVHPDRLFDYLNSHLDQVEVIFHMGAISSTTETDADLIIDTNVALSRRLWKWCWRNKKRLIYASSAATYGDGHHGFKDEQSIEGLKHFMPLNPYGWSKHVFDRRVARVVETKSEPLPPQWAGLKFFNVYGPNEYHKGDQMSVVCKLYPQVVAGAAAKLFKSHHPDYEDGGQLRDFVWVGDCVDVMLWLYDNPQVSGLFNVGTGKARSFKDLALSTFSAANKAPKINYMDMPETLRDKYQYYTQADMAKLREAGYSKPFTELEDGIGEYVQKYLSKADPYR</sequence>
<dbReference type="AlphaFoldDB" id="A0A2W4ZH30"/>
<keyword evidence="1 4" id="KW-0521">NADP</keyword>
<dbReference type="CDD" id="cd05248">
    <property type="entry name" value="ADP_GME_SDR_e"/>
    <property type="match status" value="1"/>
</dbReference>
<comment type="domain">
    <text evidence="4">Contains a large N-terminal NADP-binding domain, and a smaller C-terminal substrate-binding domain.</text>
</comment>
<keyword evidence="3 4" id="KW-0119">Carbohydrate metabolism</keyword>
<evidence type="ECO:0000259" key="5">
    <source>
        <dbReference type="Pfam" id="PF01370"/>
    </source>
</evidence>
<feature type="binding site" evidence="4">
    <location>
        <begin position="31"/>
        <end position="32"/>
    </location>
    <ligand>
        <name>NADP(+)</name>
        <dbReference type="ChEBI" id="CHEBI:58349"/>
    </ligand>
</feature>
<dbReference type="GO" id="GO:0008712">
    <property type="term" value="F:ADP-glyceromanno-heptose 6-epimerase activity"/>
    <property type="evidence" value="ECO:0007669"/>
    <property type="project" value="UniProtKB-UniRule"/>
</dbReference>
<feature type="binding site" evidence="4">
    <location>
        <begin position="73"/>
        <end position="77"/>
    </location>
    <ligand>
        <name>NADP(+)</name>
        <dbReference type="ChEBI" id="CHEBI:58349"/>
    </ligand>
</feature>
<feature type="domain" description="NAD-dependent epimerase/dehydratase" evidence="5">
    <location>
        <begin position="2"/>
        <end position="250"/>
    </location>
</feature>
<proteinExistence type="inferred from homology"/>
<dbReference type="UniPathway" id="UPA00356">
    <property type="reaction ID" value="UER00440"/>
</dbReference>
<comment type="caution">
    <text evidence="4">Lacks conserved residue(s) required for the propagation of feature annotation.</text>
</comment>
<feature type="binding site" evidence="4">
    <location>
        <position position="187"/>
    </location>
    <ligand>
        <name>substrate</name>
    </ligand>
</feature>
<feature type="binding site" evidence="4">
    <location>
        <begin position="10"/>
        <end position="11"/>
    </location>
    <ligand>
        <name>NADP(+)</name>
        <dbReference type="ChEBI" id="CHEBI:58349"/>
    </ligand>
</feature>
<dbReference type="Gene3D" id="3.90.25.10">
    <property type="entry name" value="UDP-galactose 4-epimerase, domain 1"/>
    <property type="match status" value="1"/>
</dbReference>
<comment type="pathway">
    <text evidence="4">Nucleotide-sugar biosynthesis; ADP-L-glycero-beta-D-manno-heptose biosynthesis; ADP-L-glycero-beta-D-manno-heptose from D-glycero-beta-D-manno-heptose 7-phosphate: step 4/4.</text>
</comment>
<dbReference type="Gene3D" id="3.40.50.720">
    <property type="entry name" value="NAD(P)-binding Rossmann-like Domain"/>
    <property type="match status" value="1"/>
</dbReference>
<comment type="similarity">
    <text evidence="4">Belongs to the NAD(P)-dependent epimerase/dehydratase family. HldD subfamily.</text>
</comment>
<dbReference type="InterPro" id="IPR011912">
    <property type="entry name" value="Heptose_epim"/>
</dbReference>
<organism evidence="6 7">
    <name type="scientific">Micavibrio aeruginosavorus</name>
    <dbReference type="NCBI Taxonomy" id="349221"/>
    <lineage>
        <taxon>Bacteria</taxon>
        <taxon>Pseudomonadati</taxon>
        <taxon>Bdellovibrionota</taxon>
        <taxon>Bdellovibrionia</taxon>
        <taxon>Bdellovibrionales</taxon>
        <taxon>Pseudobdellovibrionaceae</taxon>
        <taxon>Micavibrio</taxon>
    </lineage>
</organism>
<evidence type="ECO:0000256" key="2">
    <source>
        <dbReference type="ARBA" id="ARBA00023235"/>
    </source>
</evidence>
<dbReference type="EC" id="5.1.3.20" evidence="4"/>
<dbReference type="InterPro" id="IPR036291">
    <property type="entry name" value="NAD(P)-bd_dom_sf"/>
</dbReference>
<dbReference type="PANTHER" id="PTHR43103:SF3">
    <property type="entry name" value="ADP-L-GLYCERO-D-MANNO-HEPTOSE-6-EPIMERASE"/>
    <property type="match status" value="1"/>
</dbReference>
<feature type="binding site" evidence="4">
    <location>
        <position position="38"/>
    </location>
    <ligand>
        <name>NADP(+)</name>
        <dbReference type="ChEBI" id="CHEBI:58349"/>
    </ligand>
</feature>
<feature type="binding site" evidence="4">
    <location>
        <position position="194"/>
    </location>
    <ligand>
        <name>substrate</name>
    </ligand>
</feature>
<dbReference type="Proteomes" id="UP000249557">
    <property type="component" value="Unassembled WGS sequence"/>
</dbReference>
<feature type="active site" description="Proton acceptor" evidence="4">
    <location>
        <position position="143"/>
    </location>
</feature>
<comment type="catalytic activity">
    <reaction evidence="4">
        <text>ADP-D-glycero-beta-D-manno-heptose = ADP-L-glycero-beta-D-manno-heptose</text>
        <dbReference type="Rhea" id="RHEA:17577"/>
        <dbReference type="ChEBI" id="CHEBI:59967"/>
        <dbReference type="ChEBI" id="CHEBI:61506"/>
        <dbReference type="EC" id="5.1.3.20"/>
    </reaction>
</comment>
<protein>
    <recommendedName>
        <fullName evidence="4">ADP-L-glycero-D-manno-heptose-6-epimerase</fullName>
        <ecNumber evidence="4">5.1.3.20</ecNumber>
    </recommendedName>
    <alternativeName>
        <fullName evidence="4">ADP-L-glycero-beta-D-manno-heptose-6-epimerase</fullName>
        <shortName evidence="4">ADP-glyceromanno-heptose 6-epimerase</shortName>
        <shortName evidence="4">ADP-hep 6-epimerase</shortName>
        <shortName evidence="4">AGME</shortName>
    </alternativeName>
</protein>
<feature type="binding site" evidence="4">
    <location>
        <begin position="208"/>
        <end position="211"/>
    </location>
    <ligand>
        <name>substrate</name>
    </ligand>
</feature>
<evidence type="ECO:0000256" key="3">
    <source>
        <dbReference type="ARBA" id="ARBA00023277"/>
    </source>
</evidence>
<comment type="caution">
    <text evidence="6">The sequence shown here is derived from an EMBL/GenBank/DDBJ whole genome shotgun (WGS) entry which is preliminary data.</text>
</comment>
<comment type="subunit">
    <text evidence="4">Homopentamer.</text>
</comment>
<dbReference type="SUPFAM" id="SSF51735">
    <property type="entry name" value="NAD(P)-binding Rossmann-fold domains"/>
    <property type="match status" value="1"/>
</dbReference>
<dbReference type="PANTHER" id="PTHR43103">
    <property type="entry name" value="NUCLEOSIDE-DIPHOSPHATE-SUGAR EPIMERASE"/>
    <property type="match status" value="1"/>
</dbReference>
<dbReference type="GO" id="GO:0050661">
    <property type="term" value="F:NADP binding"/>
    <property type="evidence" value="ECO:0007669"/>
    <property type="project" value="InterPro"/>
</dbReference>
<evidence type="ECO:0000256" key="4">
    <source>
        <dbReference type="HAMAP-Rule" id="MF_01601"/>
    </source>
</evidence>
<dbReference type="EMBL" id="QFNK01000324">
    <property type="protein sequence ID" value="PZO80647.1"/>
    <property type="molecule type" value="Genomic_DNA"/>
</dbReference>
<evidence type="ECO:0000313" key="6">
    <source>
        <dbReference type="EMBL" id="PZO80647.1"/>
    </source>
</evidence>
<dbReference type="GO" id="GO:0097171">
    <property type="term" value="P:ADP-L-glycero-beta-D-manno-heptose biosynthetic process"/>
    <property type="evidence" value="ECO:0007669"/>
    <property type="project" value="UniProtKB-UniPathway"/>
</dbReference>
<comment type="cofactor">
    <cofactor evidence="4">
        <name>NADP(+)</name>
        <dbReference type="ChEBI" id="CHEBI:58349"/>
    </cofactor>
    <text evidence="4">Binds 1 NADP(+) per subunit.</text>
</comment>
<feature type="binding site" evidence="4">
    <location>
        <position position="176"/>
    </location>
    <ligand>
        <name>substrate</name>
    </ligand>
</feature>